<protein>
    <submittedName>
        <fullName evidence="3">Terminase</fullName>
    </submittedName>
</protein>
<dbReference type="OrthoDB" id="9760250at2"/>
<dbReference type="PANTHER" id="PTHR41287">
    <property type="match status" value="1"/>
</dbReference>
<dbReference type="EMBL" id="NIPX01000015">
    <property type="protein sequence ID" value="OWJ83812.1"/>
    <property type="molecule type" value="Genomic_DNA"/>
</dbReference>
<dbReference type="GO" id="GO:0004519">
    <property type="term" value="F:endonuclease activity"/>
    <property type="evidence" value="ECO:0007669"/>
    <property type="project" value="InterPro"/>
</dbReference>
<accession>A0A212AQM9</accession>
<evidence type="ECO:0000259" key="2">
    <source>
        <dbReference type="Pfam" id="PF20441"/>
    </source>
</evidence>
<reference evidence="3 4" key="1">
    <citation type="submission" date="2016-11" db="EMBL/GenBank/DDBJ databases">
        <title>Comparison of Traditional DNA-DNA Hybridization with In Silico Genomic Analysis.</title>
        <authorList>
            <person name="Nicholson A.C."/>
            <person name="Sammons S."/>
            <person name="Humrighouse B.W."/>
            <person name="Graziano J."/>
            <person name="Lasker B."/>
            <person name="Whitney A.M."/>
            <person name="Mcquiston J.R."/>
        </authorList>
    </citation>
    <scope>NUCLEOTIDE SEQUENCE [LARGE SCALE GENOMIC DNA]</scope>
    <source>
        <strain evidence="3 4">H2381</strain>
    </source>
</reference>
<organism evidence="3 4">
    <name type="scientific">Haematobacter missouriensis</name>
    <dbReference type="NCBI Taxonomy" id="366616"/>
    <lineage>
        <taxon>Bacteria</taxon>
        <taxon>Pseudomonadati</taxon>
        <taxon>Pseudomonadota</taxon>
        <taxon>Alphaproteobacteria</taxon>
        <taxon>Rhodobacterales</taxon>
        <taxon>Paracoccaceae</taxon>
        <taxon>Haematobacter</taxon>
    </lineage>
</organism>
<dbReference type="Gene3D" id="3.40.50.300">
    <property type="entry name" value="P-loop containing nucleotide triphosphate hydrolases"/>
    <property type="match status" value="1"/>
</dbReference>
<name>A0A212AQM9_9RHOB</name>
<evidence type="ECO:0000259" key="1">
    <source>
        <dbReference type="Pfam" id="PF03354"/>
    </source>
</evidence>
<dbReference type="PANTHER" id="PTHR41287:SF1">
    <property type="entry name" value="PROTEIN YMFN"/>
    <property type="match status" value="1"/>
</dbReference>
<proteinExistence type="predicted"/>
<dbReference type="Proteomes" id="UP000196640">
    <property type="component" value="Unassembled WGS sequence"/>
</dbReference>
<feature type="domain" description="Terminase large subunit-like endonuclease" evidence="2">
    <location>
        <begin position="256"/>
        <end position="536"/>
    </location>
</feature>
<gene>
    <name evidence="3" type="ORF">CDV52_09895</name>
</gene>
<dbReference type="RefSeq" id="WP_088233684.1">
    <property type="nucleotide sequence ID" value="NZ_NIPX01000015.1"/>
</dbReference>
<dbReference type="InterPro" id="IPR005021">
    <property type="entry name" value="Terminase_largesu-like"/>
</dbReference>
<evidence type="ECO:0000313" key="3">
    <source>
        <dbReference type="EMBL" id="OWJ83812.1"/>
    </source>
</evidence>
<sequence length="554" mass="60686">MDWSTACPDWERRIVASESLIPAPLFPGEADYALSVFMALRVADMPGKPTFGEVCEQWVFDFVAAIFGANDPETGKQMISEFLLAISKKNSKSTLAAGIMLTALIVGWREEEELLILAPTIEVAGNSYKPAAAMVRADPELEALMHVQDHVRTITHRVTKASLKVVAADTDTVSGKKSGRILIDELWVFGKRPNADAMLREATGGLVSRPEGFIIYLTTQSDAPPAGVFKDKLDYARDVRDGKIEDNRFLPVIYEFPQAMIDAGDYLKPENFYVTNPNMGRSVSREWLEREMGKELAKGAETRATFLAKHLNIEIGMNLRANRWPGADYWSRRGSKMTLDDLLDRSEVVVIGIDGGGLDDLFGLSVLGREKGSRDWLSWSHAWCHRGVLTLRKSIATKLEGFEADGDLTIVGDELEDISEIVGVVGEVKERGILASVSVDPAGLGELIEALAEIGVTQEEGLLIGSPQGYAMMNAIKTAERKLANGTLKHDASALMAWCVGNIKIEPTATAIRATKQNAGDAKIDPAMALFNAVTVMVRNPEAKRAPEYRMVFV</sequence>
<evidence type="ECO:0000313" key="4">
    <source>
        <dbReference type="Proteomes" id="UP000196640"/>
    </source>
</evidence>
<dbReference type="InterPro" id="IPR027417">
    <property type="entry name" value="P-loop_NTPase"/>
</dbReference>
<dbReference type="InterPro" id="IPR046462">
    <property type="entry name" value="TerL_nuclease"/>
</dbReference>
<dbReference type="AlphaFoldDB" id="A0A212AQM9"/>
<dbReference type="InterPro" id="IPR046461">
    <property type="entry name" value="TerL_ATPase"/>
</dbReference>
<dbReference type="STRING" id="366616.CG51_05885"/>
<dbReference type="Pfam" id="PF20441">
    <property type="entry name" value="TerL_nuclease"/>
    <property type="match status" value="1"/>
</dbReference>
<comment type="caution">
    <text evidence="3">The sequence shown here is derived from an EMBL/GenBank/DDBJ whole genome shotgun (WGS) entry which is preliminary data.</text>
</comment>
<feature type="domain" description="Terminase large subunit-like ATPase" evidence="1">
    <location>
        <begin position="63"/>
        <end position="220"/>
    </location>
</feature>
<dbReference type="Pfam" id="PF03354">
    <property type="entry name" value="TerL_ATPase"/>
    <property type="match status" value="1"/>
</dbReference>